<name>A0A6G1KAG3_9PLEO</name>
<accession>A0A6G1KAG3</accession>
<dbReference type="AlphaFoldDB" id="A0A6G1KAG3"/>
<evidence type="ECO:0000313" key="1">
    <source>
        <dbReference type="EMBL" id="KAF2709889.1"/>
    </source>
</evidence>
<reference evidence="1" key="1">
    <citation type="journal article" date="2020" name="Stud. Mycol.">
        <title>101 Dothideomycetes genomes: a test case for predicting lifestyles and emergence of pathogens.</title>
        <authorList>
            <person name="Haridas S."/>
            <person name="Albert R."/>
            <person name="Binder M."/>
            <person name="Bloem J."/>
            <person name="Labutti K."/>
            <person name="Salamov A."/>
            <person name="Andreopoulos B."/>
            <person name="Baker S."/>
            <person name="Barry K."/>
            <person name="Bills G."/>
            <person name="Bluhm B."/>
            <person name="Cannon C."/>
            <person name="Castanera R."/>
            <person name="Culley D."/>
            <person name="Daum C."/>
            <person name="Ezra D."/>
            <person name="Gonzalez J."/>
            <person name="Henrissat B."/>
            <person name="Kuo A."/>
            <person name="Liang C."/>
            <person name="Lipzen A."/>
            <person name="Lutzoni F."/>
            <person name="Magnuson J."/>
            <person name="Mondo S."/>
            <person name="Nolan M."/>
            <person name="Ohm R."/>
            <person name="Pangilinan J."/>
            <person name="Park H.-J."/>
            <person name="Ramirez L."/>
            <person name="Alfaro M."/>
            <person name="Sun H."/>
            <person name="Tritt A."/>
            <person name="Yoshinaga Y."/>
            <person name="Zwiers L.-H."/>
            <person name="Turgeon B."/>
            <person name="Goodwin S."/>
            <person name="Spatafora J."/>
            <person name="Crous P."/>
            <person name="Grigoriev I."/>
        </authorList>
    </citation>
    <scope>NUCLEOTIDE SEQUENCE</scope>
    <source>
        <strain evidence="1">CBS 279.74</strain>
    </source>
</reference>
<protein>
    <submittedName>
        <fullName evidence="1">Uncharacterized protein</fullName>
    </submittedName>
</protein>
<proteinExistence type="predicted"/>
<gene>
    <name evidence="1" type="ORF">K504DRAFT_246466</name>
</gene>
<dbReference type="EMBL" id="MU005769">
    <property type="protein sequence ID" value="KAF2709889.1"/>
    <property type="molecule type" value="Genomic_DNA"/>
</dbReference>
<dbReference type="Proteomes" id="UP000799428">
    <property type="component" value="Unassembled WGS sequence"/>
</dbReference>
<keyword evidence="2" id="KW-1185">Reference proteome</keyword>
<sequence>MTDPLPVPCTVLAMSSALCMYLCTKPHAVPAVHKSYLIAISHLVRRITDTYLVMVMVMDGRMVAGHDTTTDGVKATFIIPFVGYVSNYPFCGLLALCIPSHQRSRPVGDMFWLPPCCRRQELSGLGALPVPLASFVKKCHPYTSPTLHLQPSIPPSTYLILLINLPA</sequence>
<evidence type="ECO:0000313" key="2">
    <source>
        <dbReference type="Proteomes" id="UP000799428"/>
    </source>
</evidence>
<organism evidence="1 2">
    <name type="scientific">Pleomassaria siparia CBS 279.74</name>
    <dbReference type="NCBI Taxonomy" id="1314801"/>
    <lineage>
        <taxon>Eukaryota</taxon>
        <taxon>Fungi</taxon>
        <taxon>Dikarya</taxon>
        <taxon>Ascomycota</taxon>
        <taxon>Pezizomycotina</taxon>
        <taxon>Dothideomycetes</taxon>
        <taxon>Pleosporomycetidae</taxon>
        <taxon>Pleosporales</taxon>
        <taxon>Pleomassariaceae</taxon>
        <taxon>Pleomassaria</taxon>
    </lineage>
</organism>